<dbReference type="Pfam" id="PF01209">
    <property type="entry name" value="Ubie_methyltran"/>
    <property type="match status" value="1"/>
</dbReference>
<feature type="binding site" evidence="4">
    <location>
        <position position="82"/>
    </location>
    <ligand>
        <name>S-adenosyl-L-methionine</name>
        <dbReference type="ChEBI" id="CHEBI:59789"/>
    </ligand>
</feature>
<evidence type="ECO:0000256" key="3">
    <source>
        <dbReference type="ARBA" id="ARBA00022691"/>
    </source>
</evidence>
<dbReference type="Gene3D" id="3.40.50.150">
    <property type="entry name" value="Vaccinia Virus protein VP39"/>
    <property type="match status" value="1"/>
</dbReference>
<dbReference type="RefSeq" id="WP_188431205.1">
    <property type="nucleotide sequence ID" value="NZ_BAABKH010000014.1"/>
</dbReference>
<dbReference type="PROSITE" id="PS51608">
    <property type="entry name" value="SAM_MT_UBIE"/>
    <property type="match status" value="1"/>
</dbReference>
<dbReference type="PANTHER" id="PTHR43591">
    <property type="entry name" value="METHYLTRANSFERASE"/>
    <property type="match status" value="1"/>
</dbReference>
<dbReference type="AlphaFoldDB" id="A0A917BTI3"/>
<dbReference type="NCBIfam" id="TIGR01934">
    <property type="entry name" value="MenG_MenH_UbiE"/>
    <property type="match status" value="1"/>
</dbReference>
<feature type="binding site" evidence="4">
    <location>
        <position position="64"/>
    </location>
    <ligand>
        <name>S-adenosyl-L-methionine</name>
        <dbReference type="ChEBI" id="CHEBI:59789"/>
    </ligand>
</feature>
<dbReference type="InterPro" id="IPR023576">
    <property type="entry name" value="UbiE/COQ5_MeTrFase_CS"/>
</dbReference>
<keyword evidence="2 4" id="KW-0808">Transferase</keyword>
<keyword evidence="3 4" id="KW-0949">S-adenosyl-L-methionine</keyword>
<dbReference type="GO" id="GO:0009234">
    <property type="term" value="P:menaquinone biosynthetic process"/>
    <property type="evidence" value="ECO:0007669"/>
    <property type="project" value="UniProtKB-UniRule"/>
</dbReference>
<organism evidence="5 6">
    <name type="scientific">Ornithinimicrobium tianjinense</name>
    <dbReference type="NCBI Taxonomy" id="1195761"/>
    <lineage>
        <taxon>Bacteria</taxon>
        <taxon>Bacillati</taxon>
        <taxon>Actinomycetota</taxon>
        <taxon>Actinomycetes</taxon>
        <taxon>Micrococcales</taxon>
        <taxon>Ornithinimicrobiaceae</taxon>
        <taxon>Ornithinimicrobium</taxon>
    </lineage>
</organism>
<protein>
    <recommendedName>
        <fullName evidence="4">Demethylmenaquinone methyltransferase</fullName>
        <ecNumber evidence="4">2.1.1.163</ecNumber>
    </recommendedName>
</protein>
<dbReference type="Proteomes" id="UP000605670">
    <property type="component" value="Unassembled WGS sequence"/>
</dbReference>
<dbReference type="CDD" id="cd02440">
    <property type="entry name" value="AdoMet_MTases"/>
    <property type="match status" value="1"/>
</dbReference>
<reference evidence="5" key="1">
    <citation type="journal article" date="2014" name="Int. J. Syst. Evol. Microbiol.">
        <title>Complete genome sequence of Corynebacterium casei LMG S-19264T (=DSM 44701T), isolated from a smear-ripened cheese.</title>
        <authorList>
            <consortium name="US DOE Joint Genome Institute (JGI-PGF)"/>
            <person name="Walter F."/>
            <person name="Albersmeier A."/>
            <person name="Kalinowski J."/>
            <person name="Ruckert C."/>
        </authorList>
    </citation>
    <scope>NUCLEOTIDE SEQUENCE</scope>
    <source>
        <strain evidence="5">CGMCC 1.12160</strain>
    </source>
</reference>
<dbReference type="EMBL" id="BMEM01000004">
    <property type="protein sequence ID" value="GGF55759.1"/>
    <property type="molecule type" value="Genomic_DNA"/>
</dbReference>
<keyword evidence="4" id="KW-0474">Menaquinone biosynthesis</keyword>
<evidence type="ECO:0000256" key="2">
    <source>
        <dbReference type="ARBA" id="ARBA00022679"/>
    </source>
</evidence>
<comment type="caution">
    <text evidence="5">The sequence shown here is derived from an EMBL/GenBank/DDBJ whole genome shotgun (WGS) entry which is preliminary data.</text>
</comment>
<comment type="similarity">
    <text evidence="4">Belongs to the class I-like SAM-binding methyltransferase superfamily. MenG/UbiE family.</text>
</comment>
<comment type="catalytic activity">
    <reaction evidence="4">
        <text>a 2-demethylmenaquinol + S-adenosyl-L-methionine = a menaquinol + S-adenosyl-L-homocysteine + H(+)</text>
        <dbReference type="Rhea" id="RHEA:42640"/>
        <dbReference type="Rhea" id="RHEA-COMP:9539"/>
        <dbReference type="Rhea" id="RHEA-COMP:9563"/>
        <dbReference type="ChEBI" id="CHEBI:15378"/>
        <dbReference type="ChEBI" id="CHEBI:18151"/>
        <dbReference type="ChEBI" id="CHEBI:55437"/>
        <dbReference type="ChEBI" id="CHEBI:57856"/>
        <dbReference type="ChEBI" id="CHEBI:59789"/>
        <dbReference type="EC" id="2.1.1.163"/>
    </reaction>
</comment>
<dbReference type="InterPro" id="IPR004033">
    <property type="entry name" value="UbiE/COQ5_MeTrFase"/>
</dbReference>
<keyword evidence="1 4" id="KW-0489">Methyltransferase</keyword>
<sequence length="238" mass="26264">MSPSRASLQKKPREVAAMFDDVARRYDLTNMVMTGGIDHLWRRAVTAAVDARPGERVLDIAAGTGTSSEPYADRGVDVVPADFSIGMLREGRRRRPDLPFTAADAMRLPFANNSFDVVTMSYGLRNVEDVDAALREFLRVTRPGGRLVVCEFSTPVVPGFKQVYQHGVLKVLPAIARRTSSNPDAYVYLSESIEAWPAQEELGRAVRAAGWQQVRWRNLTGGIAAIHHARKAPSADEE</sequence>
<dbReference type="NCBIfam" id="NF001241">
    <property type="entry name" value="PRK00216.1-2"/>
    <property type="match status" value="1"/>
</dbReference>
<dbReference type="HAMAP" id="MF_01813">
    <property type="entry name" value="MenG_UbiE_methyltr"/>
    <property type="match status" value="1"/>
</dbReference>
<comment type="function">
    <text evidence="4">Methyltransferase required for the conversion of demethylmenaquinol (DMKH2) to menaquinol (MKH2).</text>
</comment>
<dbReference type="SUPFAM" id="SSF53335">
    <property type="entry name" value="S-adenosyl-L-methionine-dependent methyltransferases"/>
    <property type="match status" value="1"/>
</dbReference>
<feature type="binding site" evidence="4">
    <location>
        <position position="121"/>
    </location>
    <ligand>
        <name>S-adenosyl-L-methionine</name>
        <dbReference type="ChEBI" id="CHEBI:59789"/>
    </ligand>
</feature>
<comment type="pathway">
    <text evidence="4">Quinol/quinone metabolism; menaquinone biosynthesis; menaquinol from 1,4-dihydroxy-2-naphthoate: step 2/2.</text>
</comment>
<keyword evidence="6" id="KW-1185">Reference proteome</keyword>
<dbReference type="InterPro" id="IPR029063">
    <property type="entry name" value="SAM-dependent_MTases_sf"/>
</dbReference>
<reference evidence="5" key="2">
    <citation type="submission" date="2020-09" db="EMBL/GenBank/DDBJ databases">
        <authorList>
            <person name="Sun Q."/>
            <person name="Zhou Y."/>
        </authorList>
    </citation>
    <scope>NUCLEOTIDE SEQUENCE</scope>
    <source>
        <strain evidence="5">CGMCC 1.12160</strain>
    </source>
</reference>
<dbReference type="PROSITE" id="PS01184">
    <property type="entry name" value="UBIE_2"/>
    <property type="match status" value="1"/>
</dbReference>
<evidence type="ECO:0000256" key="4">
    <source>
        <dbReference type="HAMAP-Rule" id="MF_01813"/>
    </source>
</evidence>
<accession>A0A917BTI3</accession>
<dbReference type="PANTHER" id="PTHR43591:SF24">
    <property type="entry name" value="2-METHOXY-6-POLYPRENYL-1,4-BENZOQUINOL METHYLASE, MITOCHONDRIAL"/>
    <property type="match status" value="1"/>
</dbReference>
<feature type="binding site" evidence="4">
    <location>
        <begin position="104"/>
        <end position="105"/>
    </location>
    <ligand>
        <name>S-adenosyl-L-methionine</name>
        <dbReference type="ChEBI" id="CHEBI:59789"/>
    </ligand>
</feature>
<evidence type="ECO:0000313" key="6">
    <source>
        <dbReference type="Proteomes" id="UP000605670"/>
    </source>
</evidence>
<dbReference type="EC" id="2.1.1.163" evidence="4"/>
<evidence type="ECO:0000256" key="1">
    <source>
        <dbReference type="ARBA" id="ARBA00022603"/>
    </source>
</evidence>
<dbReference type="GO" id="GO:0032259">
    <property type="term" value="P:methylation"/>
    <property type="evidence" value="ECO:0007669"/>
    <property type="project" value="UniProtKB-KW"/>
</dbReference>
<evidence type="ECO:0000313" key="5">
    <source>
        <dbReference type="EMBL" id="GGF55759.1"/>
    </source>
</evidence>
<proteinExistence type="inferred from homology"/>
<dbReference type="GO" id="GO:0043770">
    <property type="term" value="F:demethylmenaquinone methyltransferase activity"/>
    <property type="evidence" value="ECO:0007669"/>
    <property type="project" value="UniProtKB-UniRule"/>
</dbReference>
<gene>
    <name evidence="4 5" type="primary">menG</name>
    <name evidence="5" type="ORF">GCM10011366_24580</name>
</gene>
<name>A0A917BTI3_9MICO</name>